<keyword evidence="2" id="KW-0067">ATP-binding</keyword>
<dbReference type="InterPro" id="IPR013126">
    <property type="entry name" value="Hsp_70_fam"/>
</dbReference>
<dbReference type="Gene3D" id="2.60.34.10">
    <property type="entry name" value="Substrate Binding Domain Of DNAk, Chain A, domain 1"/>
    <property type="match status" value="1"/>
</dbReference>
<gene>
    <name evidence="4" type="ORF">MAM1_0128d06050</name>
</gene>
<proteinExistence type="predicted"/>
<keyword evidence="5" id="KW-1185">Reference proteome</keyword>
<dbReference type="EMBL" id="DF836417">
    <property type="protein sequence ID" value="GAN06565.1"/>
    <property type="molecule type" value="Genomic_DNA"/>
</dbReference>
<sequence>MKTHILFFLSCIALVLLTLLTEATSNKDSTIIAIGVDLSHTLETKQSTVRVAASLINESTSLADVIVAVSNLRTAALPDIDNCDYRKSSHQNQWHLFQEVYQYDSAQCTNQTTGFLLNNNDTFALEENLTYLLKRIKYATSVNFRYSKVDISSGKYFAVLVESKYDQEFRSLAKAAAKRAGFAGALVMGRNVASTMICPDNKIERKSVYLEFHLEEYSLDIAIVLKDEDGIFEILANERLNYTTSVSDAIPILSSTLDRLLQNAEIPDDTIINQVVITSANPLTLSHHRAVQHLQTSLKGHLENDNLVFCGAPAADDDNDIRYEHRIAFGAAKYSRLIAQEQLEDDHMLCCVELSPLHYGIAMAGGLMHPIIRRHSIEDGPKSAVFTTILPQQQQESIEIAVYRGMRLQSAFNAHVGSLHIQNDGFLSQLNITIEVNYHNEELILIVQDLTTGQATTATFINNLQTVATEVEQSERIWDLEQFDLNQTLDQQLKDNVNLVVSRYASTAIDTLQERLSKKLRYMFLPRWKRQQMNDLLSQSESRLIQTAEKTGHSSTFT</sequence>
<dbReference type="GO" id="GO:0005524">
    <property type="term" value="F:ATP binding"/>
    <property type="evidence" value="ECO:0007669"/>
    <property type="project" value="UniProtKB-KW"/>
</dbReference>
<dbReference type="Proteomes" id="UP000053815">
    <property type="component" value="Unassembled WGS sequence"/>
</dbReference>
<name>A0A0C9LVD1_9FUNG</name>
<keyword evidence="3" id="KW-0732">Signal</keyword>
<reference evidence="4" key="1">
    <citation type="submission" date="2014-09" db="EMBL/GenBank/DDBJ databases">
        <title>Draft genome sequence of an oleaginous Mucoromycotina fungus Mucor ambiguus NBRC6742.</title>
        <authorList>
            <person name="Takeda I."/>
            <person name="Yamane N."/>
            <person name="Morita T."/>
            <person name="Tamano K."/>
            <person name="Machida M."/>
            <person name="Baker S."/>
            <person name="Koike H."/>
        </authorList>
    </citation>
    <scope>NUCLEOTIDE SEQUENCE</scope>
    <source>
        <strain evidence="4">NBRC 6742</strain>
    </source>
</reference>
<protein>
    <submittedName>
        <fullName evidence="4">Uncharacterized protein</fullName>
    </submittedName>
</protein>
<accession>A0A0C9LVD1</accession>
<dbReference type="GO" id="GO:0140662">
    <property type="term" value="F:ATP-dependent protein folding chaperone"/>
    <property type="evidence" value="ECO:0007669"/>
    <property type="project" value="InterPro"/>
</dbReference>
<dbReference type="SUPFAM" id="SSF100920">
    <property type="entry name" value="Heat shock protein 70kD (HSP70), peptide-binding domain"/>
    <property type="match status" value="1"/>
</dbReference>
<evidence type="ECO:0000256" key="3">
    <source>
        <dbReference type="SAM" id="SignalP"/>
    </source>
</evidence>
<evidence type="ECO:0000256" key="1">
    <source>
        <dbReference type="ARBA" id="ARBA00022741"/>
    </source>
</evidence>
<dbReference type="Pfam" id="PF00012">
    <property type="entry name" value="HSP70"/>
    <property type="match status" value="1"/>
</dbReference>
<dbReference type="InterPro" id="IPR029047">
    <property type="entry name" value="HSP70_peptide-bd_sf"/>
</dbReference>
<evidence type="ECO:0000256" key="2">
    <source>
        <dbReference type="ARBA" id="ARBA00022840"/>
    </source>
</evidence>
<dbReference type="STRING" id="91626.A0A0C9LVD1"/>
<keyword evidence="1" id="KW-0547">Nucleotide-binding</keyword>
<dbReference type="AlphaFoldDB" id="A0A0C9LVD1"/>
<feature type="chain" id="PRO_5002199355" evidence="3">
    <location>
        <begin position="24"/>
        <end position="558"/>
    </location>
</feature>
<organism evidence="4">
    <name type="scientific">Mucor ambiguus</name>
    <dbReference type="NCBI Taxonomy" id="91626"/>
    <lineage>
        <taxon>Eukaryota</taxon>
        <taxon>Fungi</taxon>
        <taxon>Fungi incertae sedis</taxon>
        <taxon>Mucoromycota</taxon>
        <taxon>Mucoromycotina</taxon>
        <taxon>Mucoromycetes</taxon>
        <taxon>Mucorales</taxon>
        <taxon>Mucorineae</taxon>
        <taxon>Mucoraceae</taxon>
        <taxon>Mucor</taxon>
    </lineage>
</organism>
<dbReference type="OrthoDB" id="2279278at2759"/>
<feature type="signal peptide" evidence="3">
    <location>
        <begin position="1"/>
        <end position="23"/>
    </location>
</feature>
<evidence type="ECO:0000313" key="4">
    <source>
        <dbReference type="EMBL" id="GAN06565.1"/>
    </source>
</evidence>
<evidence type="ECO:0000313" key="5">
    <source>
        <dbReference type="Proteomes" id="UP000053815"/>
    </source>
</evidence>